<feature type="compositionally biased region" description="Polar residues" evidence="1">
    <location>
        <begin position="148"/>
        <end position="162"/>
    </location>
</feature>
<evidence type="ECO:0000256" key="1">
    <source>
        <dbReference type="SAM" id="MobiDB-lite"/>
    </source>
</evidence>
<dbReference type="AlphaFoldDB" id="A0A7W0HMI0"/>
<proteinExistence type="predicted"/>
<reference evidence="2 3" key="1">
    <citation type="submission" date="2020-07" db="EMBL/GenBank/DDBJ databases">
        <title>Genomic Encyclopedia of Type Strains, Phase IV (KMG-IV): sequencing the most valuable type-strain genomes for metagenomic binning, comparative biology and taxonomic classification.</title>
        <authorList>
            <person name="Goeker M."/>
        </authorList>
    </citation>
    <scope>NUCLEOTIDE SEQUENCE [LARGE SCALE GENOMIC DNA]</scope>
    <source>
        <strain evidence="2 3">DSM 17721</strain>
    </source>
</reference>
<evidence type="ECO:0000313" key="3">
    <source>
        <dbReference type="Proteomes" id="UP000525298"/>
    </source>
</evidence>
<dbReference type="RefSeq" id="WP_181552724.1">
    <property type="nucleotide sequence ID" value="NZ_JACDUS010000016.1"/>
</dbReference>
<feature type="compositionally biased region" description="Basic and acidic residues" evidence="1">
    <location>
        <begin position="164"/>
        <end position="174"/>
    </location>
</feature>
<protein>
    <submittedName>
        <fullName evidence="2">Uncharacterized protein</fullName>
    </submittedName>
</protein>
<name>A0A7W0HMI0_9BACT</name>
<evidence type="ECO:0000313" key="2">
    <source>
        <dbReference type="EMBL" id="MBA2883116.1"/>
    </source>
</evidence>
<organism evidence="2 3">
    <name type="scientific">Desulfosalsimonas propionicica</name>
    <dbReference type="NCBI Taxonomy" id="332175"/>
    <lineage>
        <taxon>Bacteria</taxon>
        <taxon>Pseudomonadati</taxon>
        <taxon>Thermodesulfobacteriota</taxon>
        <taxon>Desulfobacteria</taxon>
        <taxon>Desulfobacterales</taxon>
        <taxon>Desulfosalsimonadaceae</taxon>
        <taxon>Desulfosalsimonas</taxon>
    </lineage>
</organism>
<gene>
    <name evidence="2" type="ORF">HNR65_003473</name>
</gene>
<feature type="region of interest" description="Disordered" evidence="1">
    <location>
        <begin position="148"/>
        <end position="174"/>
    </location>
</feature>
<accession>A0A7W0HMI0</accession>
<dbReference type="EMBL" id="JACDUS010000016">
    <property type="protein sequence ID" value="MBA2883116.1"/>
    <property type="molecule type" value="Genomic_DNA"/>
</dbReference>
<keyword evidence="3" id="KW-1185">Reference proteome</keyword>
<sequence>MRDPSPFLANLRISRTAKYAAFFEIAQALILNCLRHHLKSDFDEGINVYLRKIRSAGQDPAGTMHLIGEHLSPKILLGTLLFVLTVSKKQLIKVLDIWSDCARGSNRERMRLLSGIADIMGNTIENIKLHRQSLVEKKDHFFGSVNFGMQSQSGPAKKTGSSGRCRDRLKFPDS</sequence>
<comment type="caution">
    <text evidence="2">The sequence shown here is derived from an EMBL/GenBank/DDBJ whole genome shotgun (WGS) entry which is preliminary data.</text>
</comment>
<dbReference type="Proteomes" id="UP000525298">
    <property type="component" value="Unassembled WGS sequence"/>
</dbReference>